<protein>
    <recommendedName>
        <fullName evidence="3">LGFP repeat-containing protein</fullName>
    </recommendedName>
</protein>
<comment type="caution">
    <text evidence="1">The sequence shown here is derived from an EMBL/GenBank/DDBJ whole genome shotgun (WGS) entry which is preliminary data.</text>
</comment>
<proteinExistence type="predicted"/>
<dbReference type="AlphaFoldDB" id="A0A557ZZL6"/>
<sequence length="109" mass="11968">GAIRDRWAALGWEAGPLGYPTTDELATPDGVGRYNHFSGPGSIYWSPNTGAHGIYGAIRDKWASMGWETSPLGYPTSDEYDVTGGRRNDFVSGWITFWFGNGTAQVTYR</sequence>
<reference evidence="1 2" key="1">
    <citation type="submission" date="2019-07" db="EMBL/GenBank/DDBJ databases">
        <authorList>
            <person name="Duangmal K."/>
            <person name="Teo W.F.A."/>
        </authorList>
    </citation>
    <scope>NUCLEOTIDE SEQUENCE [LARGE SCALE GENOMIC DNA]</scope>
    <source>
        <strain evidence="1 2">TBRC 6029</strain>
    </source>
</reference>
<evidence type="ECO:0008006" key="3">
    <source>
        <dbReference type="Google" id="ProtNLM"/>
    </source>
</evidence>
<evidence type="ECO:0000313" key="1">
    <source>
        <dbReference type="EMBL" id="TVT17458.1"/>
    </source>
</evidence>
<name>A0A557ZZL6_9PSEU</name>
<dbReference type="InterPro" id="IPR013207">
    <property type="entry name" value="LGFP"/>
</dbReference>
<reference evidence="1 2" key="2">
    <citation type="submission" date="2019-08" db="EMBL/GenBank/DDBJ databases">
        <title>Amycolatopsis acidicola sp. nov., isolated from peat swamp forest soil.</title>
        <authorList>
            <person name="Srisuk N."/>
        </authorList>
    </citation>
    <scope>NUCLEOTIDE SEQUENCE [LARGE SCALE GENOMIC DNA]</scope>
    <source>
        <strain evidence="1 2">TBRC 6029</strain>
    </source>
</reference>
<dbReference type="Pfam" id="PF08310">
    <property type="entry name" value="LGFP"/>
    <property type="match status" value="2"/>
</dbReference>
<dbReference type="RefSeq" id="WP_425458526.1">
    <property type="nucleotide sequence ID" value="NZ_VJWX01000722.1"/>
</dbReference>
<evidence type="ECO:0000313" key="2">
    <source>
        <dbReference type="Proteomes" id="UP000320011"/>
    </source>
</evidence>
<feature type="non-terminal residue" evidence="1">
    <location>
        <position position="1"/>
    </location>
</feature>
<organism evidence="1 2">
    <name type="scientific">Amycolatopsis rhizosphaerae</name>
    <dbReference type="NCBI Taxonomy" id="2053003"/>
    <lineage>
        <taxon>Bacteria</taxon>
        <taxon>Bacillati</taxon>
        <taxon>Actinomycetota</taxon>
        <taxon>Actinomycetes</taxon>
        <taxon>Pseudonocardiales</taxon>
        <taxon>Pseudonocardiaceae</taxon>
        <taxon>Amycolatopsis</taxon>
    </lineage>
</organism>
<gene>
    <name evidence="1" type="ORF">FNH05_36025</name>
</gene>
<dbReference type="Proteomes" id="UP000320011">
    <property type="component" value="Unassembled WGS sequence"/>
</dbReference>
<keyword evidence="2" id="KW-1185">Reference proteome</keyword>
<accession>A0A557ZZL6</accession>
<dbReference type="EMBL" id="VJWX01000722">
    <property type="protein sequence ID" value="TVT17458.1"/>
    <property type="molecule type" value="Genomic_DNA"/>
</dbReference>